<sequence>MRTSIYLAALLPLLAATSPLIERAGGPTSEPIPATCTVINPLPHAACGISNVNGYKPDPAFAKANLLYEAYFTTGLSQAEDAKQCKQQCYGYGTTGECKSSFVGYQVPTPKGYQGTTGGSLETGCLLFKEYLTPLDFVASAEGRYLNATAASIYCPS</sequence>
<dbReference type="EMBL" id="JAWDJX010000027">
    <property type="protein sequence ID" value="KAK3051239.1"/>
    <property type="molecule type" value="Genomic_DNA"/>
</dbReference>
<dbReference type="Proteomes" id="UP001271007">
    <property type="component" value="Unassembled WGS sequence"/>
</dbReference>
<reference evidence="2" key="1">
    <citation type="submission" date="2023-04" db="EMBL/GenBank/DDBJ databases">
        <title>Black Yeasts Isolated from many extreme environments.</title>
        <authorList>
            <person name="Coleine C."/>
            <person name="Stajich J.E."/>
            <person name="Selbmann L."/>
        </authorList>
    </citation>
    <scope>NUCLEOTIDE SEQUENCE</scope>
    <source>
        <strain evidence="2">CCFEE 5312</strain>
    </source>
</reference>
<evidence type="ECO:0000313" key="3">
    <source>
        <dbReference type="Proteomes" id="UP001271007"/>
    </source>
</evidence>
<organism evidence="2 3">
    <name type="scientific">Extremus antarcticus</name>
    <dbReference type="NCBI Taxonomy" id="702011"/>
    <lineage>
        <taxon>Eukaryota</taxon>
        <taxon>Fungi</taxon>
        <taxon>Dikarya</taxon>
        <taxon>Ascomycota</taxon>
        <taxon>Pezizomycotina</taxon>
        <taxon>Dothideomycetes</taxon>
        <taxon>Dothideomycetidae</taxon>
        <taxon>Mycosphaerellales</taxon>
        <taxon>Extremaceae</taxon>
        <taxon>Extremus</taxon>
    </lineage>
</organism>
<feature type="chain" id="PRO_5042615101" evidence="1">
    <location>
        <begin position="17"/>
        <end position="157"/>
    </location>
</feature>
<feature type="signal peptide" evidence="1">
    <location>
        <begin position="1"/>
        <end position="16"/>
    </location>
</feature>
<protein>
    <submittedName>
        <fullName evidence="2">Uncharacterized protein</fullName>
    </submittedName>
</protein>
<keyword evidence="3" id="KW-1185">Reference proteome</keyword>
<gene>
    <name evidence="2" type="ORF">LTR09_007635</name>
</gene>
<evidence type="ECO:0000256" key="1">
    <source>
        <dbReference type="SAM" id="SignalP"/>
    </source>
</evidence>
<proteinExistence type="predicted"/>
<keyword evidence="1" id="KW-0732">Signal</keyword>
<evidence type="ECO:0000313" key="2">
    <source>
        <dbReference type="EMBL" id="KAK3051239.1"/>
    </source>
</evidence>
<accession>A0AAJ0DJ00</accession>
<name>A0AAJ0DJ00_9PEZI</name>
<dbReference type="AlphaFoldDB" id="A0AAJ0DJ00"/>
<comment type="caution">
    <text evidence="2">The sequence shown here is derived from an EMBL/GenBank/DDBJ whole genome shotgun (WGS) entry which is preliminary data.</text>
</comment>